<evidence type="ECO:0000256" key="1">
    <source>
        <dbReference type="ARBA" id="ARBA00007476"/>
    </source>
</evidence>
<dbReference type="PANTHER" id="PTHR21262:SF31">
    <property type="entry name" value="GTP PYROPHOSPHOKINASE"/>
    <property type="match status" value="1"/>
</dbReference>
<dbReference type="FunFam" id="1.10.3210.10:FF:000001">
    <property type="entry name" value="GTP pyrophosphokinase RelA"/>
    <property type="match status" value="1"/>
</dbReference>
<name>X0U122_9ZZZZ</name>
<dbReference type="SUPFAM" id="SSF109604">
    <property type="entry name" value="HD-domain/PDEase-like"/>
    <property type="match status" value="1"/>
</dbReference>
<comment type="similarity">
    <text evidence="1">Belongs to the RelA/SpoT family.</text>
</comment>
<proteinExistence type="inferred from homology"/>
<dbReference type="PANTHER" id="PTHR21262">
    <property type="entry name" value="GUANOSINE-3',5'-BIS DIPHOSPHATE 3'-PYROPHOSPHOHYDROLASE"/>
    <property type="match status" value="1"/>
</dbReference>
<dbReference type="Pfam" id="PF13328">
    <property type="entry name" value="HD_4"/>
    <property type="match status" value="1"/>
</dbReference>
<dbReference type="GO" id="GO:0005886">
    <property type="term" value="C:plasma membrane"/>
    <property type="evidence" value="ECO:0007669"/>
    <property type="project" value="TreeGrafter"/>
</dbReference>
<organism evidence="2">
    <name type="scientific">marine sediment metagenome</name>
    <dbReference type="NCBI Taxonomy" id="412755"/>
    <lineage>
        <taxon>unclassified sequences</taxon>
        <taxon>metagenomes</taxon>
        <taxon>ecological metagenomes</taxon>
    </lineage>
</organism>
<evidence type="ECO:0008006" key="3">
    <source>
        <dbReference type="Google" id="ProtNLM"/>
    </source>
</evidence>
<dbReference type="Gene3D" id="1.10.3210.10">
    <property type="entry name" value="Hypothetical protein af1432"/>
    <property type="match status" value="1"/>
</dbReference>
<feature type="non-terminal residue" evidence="2">
    <location>
        <position position="233"/>
    </location>
</feature>
<protein>
    <recommendedName>
        <fullName evidence="3">HD domain-containing protein</fullName>
    </recommendedName>
</protein>
<comment type="caution">
    <text evidence="2">The sequence shown here is derived from an EMBL/GenBank/DDBJ whole genome shotgun (WGS) entry which is preliminary data.</text>
</comment>
<dbReference type="EMBL" id="BARS01011726">
    <property type="protein sequence ID" value="GAF93071.1"/>
    <property type="molecule type" value="Genomic_DNA"/>
</dbReference>
<gene>
    <name evidence="2" type="ORF">S01H1_21214</name>
</gene>
<dbReference type="AlphaFoldDB" id="X0U122"/>
<reference evidence="2" key="1">
    <citation type="journal article" date="2014" name="Front. Microbiol.">
        <title>High frequency of phylogenetically diverse reductive dehalogenase-homologous genes in deep subseafloor sedimentary metagenomes.</title>
        <authorList>
            <person name="Kawai M."/>
            <person name="Futagami T."/>
            <person name="Toyoda A."/>
            <person name="Takaki Y."/>
            <person name="Nishi S."/>
            <person name="Hori S."/>
            <person name="Arai W."/>
            <person name="Tsubouchi T."/>
            <person name="Morono Y."/>
            <person name="Uchiyama I."/>
            <person name="Ito T."/>
            <person name="Fujiyama A."/>
            <person name="Inagaki F."/>
            <person name="Takami H."/>
        </authorList>
    </citation>
    <scope>NUCLEOTIDE SEQUENCE</scope>
    <source>
        <strain evidence="2">Expedition CK06-06</strain>
    </source>
</reference>
<accession>X0U122</accession>
<evidence type="ECO:0000313" key="2">
    <source>
        <dbReference type="EMBL" id="GAF93071.1"/>
    </source>
</evidence>
<sequence>MPKETNIRALIDKTQVYLPSDTLALIEDAYEFAAQAYQATESGKPYLEHSLQTAITVAELQLDEKCITAALLREVPEHCGVTLDEVEKQFGAEVGKLVEGLVKLGRISRPEEVKPRKGTIDIEGQAEGMRKMLMALSEDIRVVFIKLADQLHHMRTLKMVPPSKRHAMAEETMQIYAPIAHRLGIWQIQWQLDDLAFRYLEPKKYREITRLVASGRGERERYIAEVTKTIKEE</sequence>